<feature type="region of interest" description="Disordered" evidence="2">
    <location>
        <begin position="21"/>
        <end position="50"/>
    </location>
</feature>
<keyword evidence="1" id="KW-1015">Disulfide bond</keyword>
<dbReference type="InterPro" id="IPR016187">
    <property type="entry name" value="CTDL_fold"/>
</dbReference>
<evidence type="ECO:0000313" key="5">
    <source>
        <dbReference type="Ensembl" id="ENSTMTP00000030486.1"/>
    </source>
</evidence>
<reference evidence="5" key="1">
    <citation type="submission" date="2025-08" db="UniProtKB">
        <authorList>
            <consortium name="Ensembl"/>
        </authorList>
    </citation>
    <scope>IDENTIFICATION</scope>
</reference>
<dbReference type="GeneTree" id="ENSGT00440000039859"/>
<dbReference type="InterPro" id="IPR050976">
    <property type="entry name" value="Snaclec"/>
</dbReference>
<dbReference type="PANTHER" id="PTHR22991">
    <property type="entry name" value="PROTEIN CBG13490"/>
    <property type="match status" value="1"/>
</dbReference>
<dbReference type="InterPro" id="IPR001304">
    <property type="entry name" value="C-type_lectin-like"/>
</dbReference>
<dbReference type="PROSITE" id="PS50041">
    <property type="entry name" value="C_TYPE_LECTIN_2"/>
    <property type="match status" value="1"/>
</dbReference>
<evidence type="ECO:0000256" key="1">
    <source>
        <dbReference type="ARBA" id="ARBA00023157"/>
    </source>
</evidence>
<accession>A0A674K928</accession>
<dbReference type="Pfam" id="PF00059">
    <property type="entry name" value="Lectin_C"/>
    <property type="match status" value="1"/>
</dbReference>
<dbReference type="SMART" id="SM00034">
    <property type="entry name" value="CLECT"/>
    <property type="match status" value="1"/>
</dbReference>
<keyword evidence="3" id="KW-0732">Signal</keyword>
<feature type="signal peptide" evidence="3">
    <location>
        <begin position="1"/>
        <end position="17"/>
    </location>
</feature>
<protein>
    <submittedName>
        <fullName evidence="5">Bone marrow proteoglycan-like</fullName>
    </submittedName>
</protein>
<keyword evidence="6" id="KW-1185">Reference proteome</keyword>
<dbReference type="Ensembl" id="ENSTMTT00000031599.1">
    <property type="protein sequence ID" value="ENSTMTP00000030486.1"/>
    <property type="gene ID" value="ENSTMTG00000021989.1"/>
</dbReference>
<feature type="domain" description="C-type lectin" evidence="4">
    <location>
        <begin position="66"/>
        <end position="179"/>
    </location>
</feature>
<dbReference type="PANTHER" id="PTHR22991:SF40">
    <property type="entry name" value="PROTEIN CBG13490"/>
    <property type="match status" value="1"/>
</dbReference>
<dbReference type="FunCoup" id="A0A674K928">
    <property type="interactions" value="4"/>
</dbReference>
<dbReference type="AlphaFoldDB" id="A0A674K928"/>
<dbReference type="InParanoid" id="A0A674K928"/>
<dbReference type="RefSeq" id="XP_024080004.1">
    <property type="nucleotide sequence ID" value="XM_024224236.1"/>
</dbReference>
<evidence type="ECO:0000256" key="3">
    <source>
        <dbReference type="SAM" id="SignalP"/>
    </source>
</evidence>
<dbReference type="GeneID" id="112125874"/>
<evidence type="ECO:0000313" key="6">
    <source>
        <dbReference type="Proteomes" id="UP000472274"/>
    </source>
</evidence>
<dbReference type="Proteomes" id="UP000472274">
    <property type="component" value="Unplaced"/>
</dbReference>
<organism evidence="5 6">
    <name type="scientific">Terrapene triunguis</name>
    <name type="common">Three-toed box turtle</name>
    <dbReference type="NCBI Taxonomy" id="2587831"/>
    <lineage>
        <taxon>Eukaryota</taxon>
        <taxon>Metazoa</taxon>
        <taxon>Chordata</taxon>
        <taxon>Craniata</taxon>
        <taxon>Vertebrata</taxon>
        <taxon>Euteleostomi</taxon>
        <taxon>Archelosauria</taxon>
        <taxon>Testudinata</taxon>
        <taxon>Testudines</taxon>
        <taxon>Cryptodira</taxon>
        <taxon>Durocryptodira</taxon>
        <taxon>Testudinoidea</taxon>
        <taxon>Emydidae</taxon>
        <taxon>Terrapene</taxon>
    </lineage>
</organism>
<proteinExistence type="predicted"/>
<dbReference type="PROSITE" id="PS00615">
    <property type="entry name" value="C_TYPE_LECTIN_1"/>
    <property type="match status" value="1"/>
</dbReference>
<dbReference type="InterPro" id="IPR016186">
    <property type="entry name" value="C-type_lectin-like/link_sf"/>
</dbReference>
<feature type="chain" id="PRO_5025460789" evidence="3">
    <location>
        <begin position="18"/>
        <end position="180"/>
    </location>
</feature>
<evidence type="ECO:0000259" key="4">
    <source>
        <dbReference type="PROSITE" id="PS50041"/>
    </source>
</evidence>
<name>A0A674K928_9SAUR</name>
<dbReference type="Gene3D" id="3.10.100.10">
    <property type="entry name" value="Mannose-Binding Protein A, subunit A"/>
    <property type="match status" value="1"/>
</dbReference>
<reference evidence="5" key="2">
    <citation type="submission" date="2025-09" db="UniProtKB">
        <authorList>
            <consortium name="Ensembl"/>
        </authorList>
    </citation>
    <scope>IDENTIFICATION</scope>
</reference>
<dbReference type="SUPFAM" id="SSF56436">
    <property type="entry name" value="C-type lectin-like"/>
    <property type="match status" value="1"/>
</dbReference>
<dbReference type="InterPro" id="IPR018378">
    <property type="entry name" value="C-type_lectin_CS"/>
</dbReference>
<evidence type="ECO:0000256" key="2">
    <source>
        <dbReference type="SAM" id="MobiDB-lite"/>
    </source>
</evidence>
<gene>
    <name evidence="5" type="primary">LOC112125874</name>
</gene>
<sequence>MKLFLVLALALLGAVSTHQLHEGAPEQEVPAEQGEEEPGEPEPPCPTESESFRVIVPGQGGHTCRYVFVNNCQTFWIAQKVCARCYRGHLASIHNYATNQRLRCRVRARTNRAQVWIGGITSRRRRCLRSHWVDCSPWNYANWARGNPCRTRRTCVAMCPAGGKWRSVRCGARLPFICQY</sequence>